<name>A0ABP0CI05_9PEZI</name>
<evidence type="ECO:0000259" key="11">
    <source>
        <dbReference type="PROSITE" id="PS50011"/>
    </source>
</evidence>
<evidence type="ECO:0000313" key="12">
    <source>
        <dbReference type="EMBL" id="CAK7231227.1"/>
    </source>
</evidence>
<comment type="caution">
    <text evidence="12">The sequence shown here is derived from an EMBL/GenBank/DDBJ whole genome shotgun (WGS) entry which is preliminary data.</text>
</comment>
<evidence type="ECO:0000256" key="2">
    <source>
        <dbReference type="ARBA" id="ARBA00022527"/>
    </source>
</evidence>
<comment type="catalytic activity">
    <reaction evidence="8">
        <text>L-seryl-[protein] + ATP = O-phospho-L-seryl-[protein] + ADP + H(+)</text>
        <dbReference type="Rhea" id="RHEA:17989"/>
        <dbReference type="Rhea" id="RHEA-COMP:9863"/>
        <dbReference type="Rhea" id="RHEA-COMP:11604"/>
        <dbReference type="ChEBI" id="CHEBI:15378"/>
        <dbReference type="ChEBI" id="CHEBI:29999"/>
        <dbReference type="ChEBI" id="CHEBI:30616"/>
        <dbReference type="ChEBI" id="CHEBI:83421"/>
        <dbReference type="ChEBI" id="CHEBI:456216"/>
        <dbReference type="EC" id="2.7.11.1"/>
    </reaction>
</comment>
<organism evidence="12 13">
    <name type="scientific">Sporothrix eucalyptigena</name>
    <dbReference type="NCBI Taxonomy" id="1812306"/>
    <lineage>
        <taxon>Eukaryota</taxon>
        <taxon>Fungi</taxon>
        <taxon>Dikarya</taxon>
        <taxon>Ascomycota</taxon>
        <taxon>Pezizomycotina</taxon>
        <taxon>Sordariomycetes</taxon>
        <taxon>Sordariomycetidae</taxon>
        <taxon>Ophiostomatales</taxon>
        <taxon>Ophiostomataceae</taxon>
        <taxon>Sporothrix</taxon>
    </lineage>
</organism>
<keyword evidence="4 9" id="KW-0547">Nucleotide-binding</keyword>
<keyword evidence="13" id="KW-1185">Reference proteome</keyword>
<evidence type="ECO:0000256" key="6">
    <source>
        <dbReference type="ARBA" id="ARBA00022840"/>
    </source>
</evidence>
<dbReference type="InterPro" id="IPR017441">
    <property type="entry name" value="Protein_kinase_ATP_BS"/>
</dbReference>
<dbReference type="InterPro" id="IPR051334">
    <property type="entry name" value="SRPK"/>
</dbReference>
<evidence type="ECO:0000313" key="13">
    <source>
        <dbReference type="Proteomes" id="UP001642482"/>
    </source>
</evidence>
<protein>
    <recommendedName>
        <fullName evidence="1">non-specific serine/threonine protein kinase</fullName>
        <ecNumber evidence="1">2.7.11.1</ecNumber>
    </recommendedName>
</protein>
<feature type="region of interest" description="Disordered" evidence="10">
    <location>
        <begin position="32"/>
        <end position="58"/>
    </location>
</feature>
<evidence type="ECO:0000256" key="8">
    <source>
        <dbReference type="ARBA" id="ARBA00048679"/>
    </source>
</evidence>
<comment type="catalytic activity">
    <reaction evidence="7">
        <text>L-threonyl-[protein] + ATP = O-phospho-L-threonyl-[protein] + ADP + H(+)</text>
        <dbReference type="Rhea" id="RHEA:46608"/>
        <dbReference type="Rhea" id="RHEA-COMP:11060"/>
        <dbReference type="Rhea" id="RHEA-COMP:11605"/>
        <dbReference type="ChEBI" id="CHEBI:15378"/>
        <dbReference type="ChEBI" id="CHEBI:30013"/>
        <dbReference type="ChEBI" id="CHEBI:30616"/>
        <dbReference type="ChEBI" id="CHEBI:61977"/>
        <dbReference type="ChEBI" id="CHEBI:456216"/>
        <dbReference type="EC" id="2.7.11.1"/>
    </reaction>
</comment>
<dbReference type="Pfam" id="PF00069">
    <property type="entry name" value="Pkinase"/>
    <property type="match status" value="1"/>
</dbReference>
<keyword evidence="6 9" id="KW-0067">ATP-binding</keyword>
<proteinExistence type="predicted"/>
<accession>A0ABP0CI05</accession>
<keyword evidence="2" id="KW-0723">Serine/threonine-protein kinase</keyword>
<evidence type="ECO:0000256" key="7">
    <source>
        <dbReference type="ARBA" id="ARBA00047899"/>
    </source>
</evidence>
<evidence type="ECO:0000256" key="5">
    <source>
        <dbReference type="ARBA" id="ARBA00022777"/>
    </source>
</evidence>
<dbReference type="PANTHER" id="PTHR47634:SF9">
    <property type="entry name" value="PROTEIN KINASE DOMAIN-CONTAINING PROTEIN-RELATED"/>
    <property type="match status" value="1"/>
</dbReference>
<dbReference type="EMBL" id="CAWUHD010000100">
    <property type="protein sequence ID" value="CAK7231227.1"/>
    <property type="molecule type" value="Genomic_DNA"/>
</dbReference>
<dbReference type="InterPro" id="IPR000719">
    <property type="entry name" value="Prot_kinase_dom"/>
</dbReference>
<dbReference type="InterPro" id="IPR011009">
    <property type="entry name" value="Kinase-like_dom_sf"/>
</dbReference>
<dbReference type="SUPFAM" id="SSF56112">
    <property type="entry name" value="Protein kinase-like (PK-like)"/>
    <property type="match status" value="1"/>
</dbReference>
<dbReference type="PROSITE" id="PS00107">
    <property type="entry name" value="PROTEIN_KINASE_ATP"/>
    <property type="match status" value="1"/>
</dbReference>
<dbReference type="Gene3D" id="3.30.200.20">
    <property type="entry name" value="Phosphorylase Kinase, domain 1"/>
    <property type="match status" value="1"/>
</dbReference>
<sequence length="488" mass="54817">MFARQFSRCSPFTASGRRFPSPSISGFQCVRASSSSSLPKKPDTTLDTEKGSRPQRFPTSGFELFDAGQLIEEENLPRYERTEYYPMHIGDIVGGHYQVVGKLGYGTTSTVWLARDLWSKEKLYRVLKVHIHTAPYGHELSIFYHLKKPIQQEIDDKEEHPGRDHVRKLEDFFLVDGPHGEHAVFVMEPMGMSLGTMQARSPKQLFEPMLVKSAIDQVLLGLALLHGADVAHTGRQLIPYILTNKCSSDVDLHANNLLIDILDTAILSRVEDAEMIAPSARKKINDTVTVYTSHYILGGAGPLTISDFGQARIGKEHTGFAMPTQYRAPEVILDMSWGTPVNMWSAGVLVGALFSLDAVPANLQTWSLLEPESLFRIYDADSPELNNAHHLAAMTSLLGPPPDKFRERGLACRKYWDEQGQWKGPVPLPPSKPLADRITVFEGEEKGVFVDFLECFLAWLPEDRLLAAQTYFHMWLRGMDYNINEEQG</sequence>
<evidence type="ECO:0000256" key="1">
    <source>
        <dbReference type="ARBA" id="ARBA00012513"/>
    </source>
</evidence>
<evidence type="ECO:0000256" key="9">
    <source>
        <dbReference type="PROSITE-ProRule" id="PRU10141"/>
    </source>
</evidence>
<feature type="binding site" evidence="9">
    <location>
        <position position="128"/>
    </location>
    <ligand>
        <name>ATP</name>
        <dbReference type="ChEBI" id="CHEBI:30616"/>
    </ligand>
</feature>
<keyword evidence="3" id="KW-0808">Transferase</keyword>
<feature type="compositionally biased region" description="Basic and acidic residues" evidence="10">
    <location>
        <begin position="40"/>
        <end position="52"/>
    </location>
</feature>
<reference evidence="12 13" key="1">
    <citation type="submission" date="2024-01" db="EMBL/GenBank/DDBJ databases">
        <authorList>
            <person name="Allen C."/>
            <person name="Tagirdzhanova G."/>
        </authorList>
    </citation>
    <scope>NUCLEOTIDE SEQUENCE [LARGE SCALE GENOMIC DNA]</scope>
</reference>
<dbReference type="SMART" id="SM00220">
    <property type="entry name" value="S_TKc"/>
    <property type="match status" value="1"/>
</dbReference>
<dbReference type="EC" id="2.7.11.1" evidence="1"/>
<evidence type="ECO:0000256" key="10">
    <source>
        <dbReference type="SAM" id="MobiDB-lite"/>
    </source>
</evidence>
<dbReference type="Proteomes" id="UP001642482">
    <property type="component" value="Unassembled WGS sequence"/>
</dbReference>
<dbReference type="Gene3D" id="1.10.510.10">
    <property type="entry name" value="Transferase(Phosphotransferase) domain 1"/>
    <property type="match status" value="1"/>
</dbReference>
<evidence type="ECO:0000256" key="3">
    <source>
        <dbReference type="ARBA" id="ARBA00022679"/>
    </source>
</evidence>
<evidence type="ECO:0000256" key="4">
    <source>
        <dbReference type="ARBA" id="ARBA00022741"/>
    </source>
</evidence>
<gene>
    <name evidence="12" type="ORF">SEUCBS140593_007854</name>
</gene>
<keyword evidence="5" id="KW-0418">Kinase</keyword>
<dbReference type="PROSITE" id="PS50011">
    <property type="entry name" value="PROTEIN_KINASE_DOM"/>
    <property type="match status" value="1"/>
</dbReference>
<feature type="domain" description="Protein kinase" evidence="11">
    <location>
        <begin position="97"/>
        <end position="476"/>
    </location>
</feature>
<dbReference type="PANTHER" id="PTHR47634">
    <property type="entry name" value="PROTEIN KINASE DOMAIN-CONTAINING PROTEIN-RELATED"/>
    <property type="match status" value="1"/>
</dbReference>